<evidence type="ECO:0000259" key="6">
    <source>
        <dbReference type="Pfam" id="PF03755"/>
    </source>
</evidence>
<dbReference type="AlphaFoldDB" id="A0A317C7J9"/>
<gene>
    <name evidence="8" type="ORF">DKT75_16190</name>
</gene>
<evidence type="ECO:0000256" key="3">
    <source>
        <dbReference type="ARBA" id="ARBA00022759"/>
    </source>
</evidence>
<evidence type="ECO:0000313" key="9">
    <source>
        <dbReference type="Proteomes" id="UP000245506"/>
    </source>
</evidence>
<evidence type="ECO:0000256" key="1">
    <source>
        <dbReference type="ARBA" id="ARBA00001968"/>
    </source>
</evidence>
<dbReference type="OrthoDB" id="9771229at2"/>
<dbReference type="Pfam" id="PF08340">
    <property type="entry name" value="YicC-like_C"/>
    <property type="match status" value="1"/>
</dbReference>
<dbReference type="GO" id="GO:0004521">
    <property type="term" value="F:RNA endonuclease activity"/>
    <property type="evidence" value="ECO:0007669"/>
    <property type="project" value="InterPro"/>
</dbReference>
<protein>
    <submittedName>
        <fullName evidence="8">YicC family protein</fullName>
    </submittedName>
</protein>
<dbReference type="InterPro" id="IPR013551">
    <property type="entry name" value="YicC-like_C"/>
</dbReference>
<evidence type="ECO:0000259" key="7">
    <source>
        <dbReference type="Pfam" id="PF08340"/>
    </source>
</evidence>
<dbReference type="GO" id="GO:0016787">
    <property type="term" value="F:hydrolase activity"/>
    <property type="evidence" value="ECO:0007669"/>
    <property type="project" value="UniProtKB-KW"/>
</dbReference>
<keyword evidence="9" id="KW-1185">Reference proteome</keyword>
<dbReference type="PANTHER" id="PTHR30636">
    <property type="entry name" value="UPF0701 PROTEIN YICC"/>
    <property type="match status" value="1"/>
</dbReference>
<feature type="domain" description="Endoribonuclease YicC-like C-terminal" evidence="7">
    <location>
        <begin position="174"/>
        <end position="289"/>
    </location>
</feature>
<reference evidence="8 9" key="1">
    <citation type="submission" date="2018-05" db="EMBL/GenBank/DDBJ databases">
        <title>Leucothrix arctica sp. nov., isolated from Arctic seawater.</title>
        <authorList>
            <person name="Choi A."/>
            <person name="Baek K."/>
        </authorList>
    </citation>
    <scope>NUCLEOTIDE SEQUENCE [LARGE SCALE GENOMIC DNA]</scope>
    <source>
        <strain evidence="8 9">IMCC9719</strain>
    </source>
</reference>
<proteinExistence type="inferred from homology"/>
<dbReference type="InterPro" id="IPR013527">
    <property type="entry name" value="YicC-like_N"/>
</dbReference>
<dbReference type="Proteomes" id="UP000245506">
    <property type="component" value="Unassembled WGS sequence"/>
</dbReference>
<name>A0A317C7J9_9GAMM</name>
<organism evidence="8 9">
    <name type="scientific">Leucothrix arctica</name>
    <dbReference type="NCBI Taxonomy" id="1481894"/>
    <lineage>
        <taxon>Bacteria</taxon>
        <taxon>Pseudomonadati</taxon>
        <taxon>Pseudomonadota</taxon>
        <taxon>Gammaproteobacteria</taxon>
        <taxon>Thiotrichales</taxon>
        <taxon>Thiotrichaceae</taxon>
        <taxon>Leucothrix</taxon>
    </lineage>
</organism>
<comment type="caution">
    <text evidence="8">The sequence shown here is derived from an EMBL/GenBank/DDBJ whole genome shotgun (WGS) entry which is preliminary data.</text>
</comment>
<sequence>MIRSMTAFARCDRLVKSCSLTWEIRTVNHRYLEPTLRMPDGFRSQENDFKELVRKQLSRGKVDATLRFDSEEGEQASAINVDAAMVKVLLDAQAQVAAVSPDASGLSVSQILSWPGVVKPESMDYETLFKDAAELLDEALADLVAAREREGARLVSFIEQRCNQIEDIVVLVAARREIVVDAARERLVLRIEGLDLEFDPTRLEQELAVQAQRLDVTEELDRLVIHAEELRELLQTGDAVGRRLDFLMQELNREANTLGSKSHDAETTKHSMDLKVLIEQMREQIQNIE</sequence>
<dbReference type="InterPro" id="IPR005229">
    <property type="entry name" value="YicC/YloC-like"/>
</dbReference>
<keyword evidence="4" id="KW-0378">Hydrolase</keyword>
<accession>A0A317C7J9</accession>
<keyword evidence="2" id="KW-0540">Nuclease</keyword>
<comment type="cofactor">
    <cofactor evidence="1">
        <name>a divalent metal cation</name>
        <dbReference type="ChEBI" id="CHEBI:60240"/>
    </cofactor>
</comment>
<dbReference type="EMBL" id="QGKL01000040">
    <property type="protein sequence ID" value="PWQ94299.1"/>
    <property type="molecule type" value="Genomic_DNA"/>
</dbReference>
<feature type="domain" description="Endoribonuclease YicC-like N-terminal" evidence="6">
    <location>
        <begin position="2"/>
        <end position="154"/>
    </location>
</feature>
<evidence type="ECO:0000256" key="4">
    <source>
        <dbReference type="ARBA" id="ARBA00022801"/>
    </source>
</evidence>
<evidence type="ECO:0000313" key="8">
    <source>
        <dbReference type="EMBL" id="PWQ94299.1"/>
    </source>
</evidence>
<dbReference type="Pfam" id="PF03755">
    <property type="entry name" value="YicC-like_N"/>
    <property type="match status" value="1"/>
</dbReference>
<keyword evidence="3" id="KW-0255">Endonuclease</keyword>
<evidence type="ECO:0000256" key="5">
    <source>
        <dbReference type="ARBA" id="ARBA00035648"/>
    </source>
</evidence>
<evidence type="ECO:0000256" key="2">
    <source>
        <dbReference type="ARBA" id="ARBA00022722"/>
    </source>
</evidence>
<dbReference type="RefSeq" id="WP_109824660.1">
    <property type="nucleotide sequence ID" value="NZ_QGKL01000040.1"/>
</dbReference>
<comment type="similarity">
    <text evidence="5">Belongs to the YicC/YloC family.</text>
</comment>
<dbReference type="NCBIfam" id="TIGR00255">
    <property type="entry name" value="YicC/YloC family endoribonuclease"/>
    <property type="match status" value="1"/>
</dbReference>
<dbReference type="PANTHER" id="PTHR30636:SF3">
    <property type="entry name" value="UPF0701 PROTEIN YICC"/>
    <property type="match status" value="1"/>
</dbReference>